<dbReference type="GO" id="GO:0009535">
    <property type="term" value="C:chloroplast thylakoid membrane"/>
    <property type="evidence" value="ECO:0007669"/>
    <property type="project" value="UniProtKB-SubCell"/>
</dbReference>
<dbReference type="AlphaFoldDB" id="A0A4Y5P3H6"/>
<name>A0A4Y5P3H6_9CHLO</name>
<feature type="transmembrane region" description="Helical" evidence="5">
    <location>
        <begin position="6"/>
        <end position="26"/>
    </location>
</feature>
<evidence type="ECO:0000256" key="5">
    <source>
        <dbReference type="HAMAP-Rule" id="MF_00293"/>
    </source>
</evidence>
<keyword evidence="3 5" id="KW-1133">Transmembrane helix</keyword>
<keyword evidence="6" id="KW-0150">Chloroplast</keyword>
<evidence type="ECO:0000256" key="4">
    <source>
        <dbReference type="ARBA" id="ARBA00023136"/>
    </source>
</evidence>
<comment type="caution">
    <text evidence="5">Originally thought to be a component of PSII; based on experiments in Synechocystis, N.tabacum and barley, and its absence from PSII in T.elongatus and T.vulcanus, this is probably not true.</text>
</comment>
<keyword evidence="5" id="KW-0793">Thylakoid</keyword>
<keyword evidence="2 5" id="KW-0812">Transmembrane</keyword>
<protein>
    <recommendedName>
        <fullName evidence="5">Protein PsbN</fullName>
    </recommendedName>
</protein>
<dbReference type="RefSeq" id="YP_009667499.1">
    <property type="nucleotide sequence ID" value="NC_043776.1"/>
</dbReference>
<dbReference type="HAMAP" id="MF_00293">
    <property type="entry name" value="PSII_PsbN"/>
    <property type="match status" value="1"/>
</dbReference>
<dbReference type="GeneID" id="40872491"/>
<sequence length="44" mass="5205">MESSALFITLFLWFALLSLTVYFVYVSFGEPSKELRDPFDEHEE</sequence>
<dbReference type="PANTHER" id="PTHR35326:SF3">
    <property type="entry name" value="PROTEIN PSBN"/>
    <property type="match status" value="1"/>
</dbReference>
<comment type="function">
    <text evidence="5">May play a role in photosystem I and II biogenesis.</text>
</comment>
<dbReference type="EMBL" id="MK580484">
    <property type="protein sequence ID" value="QCW57802.1"/>
    <property type="molecule type" value="Genomic_DNA"/>
</dbReference>
<evidence type="ECO:0000256" key="2">
    <source>
        <dbReference type="ARBA" id="ARBA00022692"/>
    </source>
</evidence>
<comment type="similarity">
    <text evidence="5">Belongs to the PsbN family.</text>
</comment>
<evidence type="ECO:0000313" key="6">
    <source>
        <dbReference type="EMBL" id="QCW57802.1"/>
    </source>
</evidence>
<keyword evidence="4 5" id="KW-0472">Membrane</keyword>
<dbReference type="GO" id="GO:0015979">
    <property type="term" value="P:photosynthesis"/>
    <property type="evidence" value="ECO:0007669"/>
    <property type="project" value="InterPro"/>
</dbReference>
<dbReference type="Pfam" id="PF02468">
    <property type="entry name" value="PsbN"/>
    <property type="match status" value="1"/>
</dbReference>
<evidence type="ECO:0000256" key="3">
    <source>
        <dbReference type="ARBA" id="ARBA00022989"/>
    </source>
</evidence>
<reference evidence="6" key="1">
    <citation type="journal article" date="2019" name="Int. J. Mol. Sci.">
        <title>Characterization of the Chloroplast Genome of Trentepohlia odorata (Trentepohliales, Chlorophyta), and Discussion of its Taxonomy.</title>
        <authorList>
            <person name="Zhu H."/>
            <person name="Hu Y."/>
            <person name="Liu F."/>
            <person name="Hu Z."/>
            <person name="Liu G."/>
        </authorList>
    </citation>
    <scope>NUCLEOTIDE SEQUENCE</scope>
</reference>
<geneLocation type="chloroplast" evidence="6"/>
<keyword evidence="6" id="KW-0934">Plastid</keyword>
<comment type="subcellular location">
    <subcellularLocation>
        <location evidence="1">Membrane</location>
        <topology evidence="1">Single-pass membrane protein</topology>
    </subcellularLocation>
    <subcellularLocation>
        <location evidence="5">Plastid</location>
        <location evidence="5">Chloroplast thylakoid membrane</location>
        <topology evidence="5">Single-pass membrane protein</topology>
    </subcellularLocation>
</comment>
<organism evidence="6">
    <name type="scientific">Trentepohlia odorata</name>
    <dbReference type="NCBI Taxonomy" id="2576626"/>
    <lineage>
        <taxon>Eukaryota</taxon>
        <taxon>Viridiplantae</taxon>
        <taxon>Chlorophyta</taxon>
        <taxon>core chlorophytes</taxon>
        <taxon>Ulvophyceae</taxon>
        <taxon>TCBD clade</taxon>
        <taxon>Trentepohliales</taxon>
        <taxon>Trentepohliaceae</taxon>
        <taxon>Trentepohlia</taxon>
    </lineage>
</organism>
<dbReference type="InterPro" id="IPR003398">
    <property type="entry name" value="PSII_PsbN"/>
</dbReference>
<evidence type="ECO:0000256" key="1">
    <source>
        <dbReference type="ARBA" id="ARBA00004167"/>
    </source>
</evidence>
<gene>
    <name evidence="5 6" type="primary">psbN</name>
</gene>
<accession>A0A4Y5P3H6</accession>
<dbReference type="PANTHER" id="PTHR35326">
    <property type="entry name" value="PROTEIN PSBN"/>
    <property type="match status" value="1"/>
</dbReference>
<proteinExistence type="inferred from homology"/>